<evidence type="ECO:0000256" key="1">
    <source>
        <dbReference type="ARBA" id="ARBA00022603"/>
    </source>
</evidence>
<feature type="binding site" evidence="5">
    <location>
        <position position="194"/>
    </location>
    <ligand>
        <name>S-adenosyl-L-methionine</name>
        <dbReference type="ChEBI" id="CHEBI:59789"/>
    </ligand>
</feature>
<comment type="catalytic activity">
    <reaction evidence="5">
        <text>a 3-demethylubiquinol + S-adenosyl-L-methionine = a ubiquinol + S-adenosyl-L-homocysteine + H(+)</text>
        <dbReference type="Rhea" id="RHEA:44380"/>
        <dbReference type="Rhea" id="RHEA-COMP:9566"/>
        <dbReference type="Rhea" id="RHEA-COMP:10914"/>
        <dbReference type="ChEBI" id="CHEBI:15378"/>
        <dbReference type="ChEBI" id="CHEBI:17976"/>
        <dbReference type="ChEBI" id="CHEBI:57856"/>
        <dbReference type="ChEBI" id="CHEBI:59789"/>
        <dbReference type="ChEBI" id="CHEBI:84422"/>
        <dbReference type="EC" id="2.1.1.64"/>
    </reaction>
</comment>
<evidence type="ECO:0000256" key="2">
    <source>
        <dbReference type="ARBA" id="ARBA00022679"/>
    </source>
</evidence>
<evidence type="ECO:0000256" key="5">
    <source>
        <dbReference type="HAMAP-Rule" id="MF_03190"/>
    </source>
</evidence>
<comment type="catalytic activity">
    <reaction evidence="5">
        <text>a 3,4-dihydroxy-5-(all-trans-polyprenyl)benzoate + S-adenosyl-L-methionine = a 4-hydroxy-3-methoxy-5-(all-trans-polyprenyl)benzoate + S-adenosyl-L-homocysteine + H(+)</text>
        <dbReference type="Rhea" id="RHEA:44452"/>
        <dbReference type="Rhea" id="RHEA-COMP:10930"/>
        <dbReference type="Rhea" id="RHEA-COMP:10931"/>
        <dbReference type="ChEBI" id="CHEBI:15378"/>
        <dbReference type="ChEBI" id="CHEBI:57856"/>
        <dbReference type="ChEBI" id="CHEBI:59789"/>
        <dbReference type="ChEBI" id="CHEBI:64694"/>
        <dbReference type="ChEBI" id="CHEBI:84443"/>
        <dbReference type="EC" id="2.1.1.114"/>
    </reaction>
</comment>
<dbReference type="EC" id="2.1.1.64" evidence="5"/>
<gene>
    <name evidence="5" type="primary">COQ3</name>
    <name evidence="6" type="ORF">RNJ44_01928</name>
</gene>
<feature type="binding site" evidence="5">
    <location>
        <position position="67"/>
    </location>
    <ligand>
        <name>S-adenosyl-L-methionine</name>
        <dbReference type="ChEBI" id="CHEBI:59789"/>
    </ligand>
</feature>
<comment type="catalytic activity">
    <reaction evidence="5">
        <text>a 3-demethylubiquinone + S-adenosyl-L-methionine = a ubiquinone + S-adenosyl-L-homocysteine</text>
        <dbReference type="Rhea" id="RHEA:81215"/>
        <dbReference type="Rhea" id="RHEA-COMP:9565"/>
        <dbReference type="Rhea" id="RHEA-COMP:19654"/>
        <dbReference type="ChEBI" id="CHEBI:16389"/>
        <dbReference type="ChEBI" id="CHEBI:57856"/>
        <dbReference type="ChEBI" id="CHEBI:59789"/>
        <dbReference type="ChEBI" id="CHEBI:231825"/>
    </reaction>
</comment>
<dbReference type="PANTHER" id="PTHR43464">
    <property type="entry name" value="METHYLTRANSFERASE"/>
    <property type="match status" value="1"/>
</dbReference>
<protein>
    <recommendedName>
        <fullName evidence="5">Ubiquinone biosynthesis O-methyltransferase, mitochondrial</fullName>
    </recommendedName>
    <alternativeName>
        <fullName evidence="5">3,4-dihydroxy-5-hexaprenylbenzoate methyltransferase</fullName>
    </alternativeName>
    <alternativeName>
        <fullName evidence="5">3-demethylubiquinol 3-O-methyltransferase</fullName>
    </alternativeName>
    <alternativeName>
        <fullName evidence="5">3-demethylubiquinone 3-O-methyltransferase</fullName>
    </alternativeName>
    <alternativeName>
        <fullName evidence="5">3-demethylubiquinone-6 3-O-methyltransferase</fullName>
    </alternativeName>
    <alternativeName>
        <fullName evidence="5">Hexaprenyldihydroxybenzoate methyltransferase</fullName>
    </alternativeName>
    <alternativeName>
        <fullName evidence="5">Polyprenyldihydroxybenzoate methyltransferase</fullName>
        <shortName evidence="5">DHHB methyltransferase</shortName>
        <shortName evidence="5">DHHB-MT</shortName>
        <shortName evidence="5">DHHB-MTase</shortName>
        <ecNumber evidence="5">2.1.1.-</ecNumber>
        <ecNumber evidence="5">2.1.1.114</ecNumber>
        <ecNumber evidence="5">2.1.1.64</ecNumber>
    </alternativeName>
</protein>
<feature type="binding site" evidence="5">
    <location>
        <position position="128"/>
    </location>
    <ligand>
        <name>S-adenosyl-L-methionine</name>
        <dbReference type="ChEBI" id="CHEBI:59789"/>
    </ligand>
</feature>
<comment type="subcellular location">
    <subcellularLocation>
        <location evidence="5">Mitochondrion inner membrane</location>
        <topology evidence="5">Peripheral membrane protein</topology>
        <orientation evidence="5">Matrix side</orientation>
    </subcellularLocation>
</comment>
<keyword evidence="5" id="KW-0479">Metal-binding</keyword>
<dbReference type="Gene3D" id="3.40.50.150">
    <property type="entry name" value="Vaccinia Virus protein VP39"/>
    <property type="match status" value="1"/>
</dbReference>
<dbReference type="SUPFAM" id="SSF53335">
    <property type="entry name" value="S-adenosyl-L-methionine-dependent methyltransferases"/>
    <property type="match status" value="1"/>
</dbReference>
<sequence>MLCSGSIGKTAMLRFGIGKIPRVGTIARRFKSTEATADEISHFTELAPTWWDPHGPQRILHLMNNARLDFIQRTLRSCVKVDNPDIFIPGFNHEQFLPSYVCKNIDRELTQEIDSQLIQKQYSVLDIGCGGGLLGESMARLPFISSVYGIDLTPEVIAVAREHAKQDPALVNKLDYDLKALEDVKEKYDIVTCFEMLEHVDYPSEILKHAWNRLNPGGVLYVSTINRDPISWFTTIFMAEEVLSIVPKGTHHLSKYINSKEIREWFSKNQPHRHKILDCKGMMYLPLKGWVEHECPDFGNYFMAVRKSE</sequence>
<dbReference type="EC" id="2.1.1.-" evidence="5"/>
<feature type="binding site" evidence="5">
    <location>
        <position position="151"/>
    </location>
    <ligand>
        <name>S-adenosyl-L-methionine</name>
        <dbReference type="ChEBI" id="CHEBI:59789"/>
    </ligand>
</feature>
<dbReference type="EMBL" id="JBEVYD010000011">
    <property type="protein sequence ID" value="KAL3229792.1"/>
    <property type="molecule type" value="Genomic_DNA"/>
</dbReference>
<keyword evidence="4 5" id="KW-0949">S-adenosyl-L-methionine</keyword>
<reference evidence="6 7" key="1">
    <citation type="submission" date="2024-05" db="EMBL/GenBank/DDBJ databases">
        <title>Long read based assembly of the Candida bracarensis genome reveals expanded adhesin content.</title>
        <authorList>
            <person name="Marcet-Houben M."/>
            <person name="Ksiezopolska E."/>
            <person name="Gabaldon T."/>
        </authorList>
    </citation>
    <scope>NUCLEOTIDE SEQUENCE [LARGE SCALE GENOMIC DNA]</scope>
    <source>
        <strain evidence="6 7">CBM6</strain>
    </source>
</reference>
<feature type="binding site" evidence="5">
    <location>
        <position position="199"/>
    </location>
    <ligand>
        <name>Mg(2+)</name>
        <dbReference type="ChEBI" id="CHEBI:18420"/>
    </ligand>
</feature>
<evidence type="ECO:0000256" key="3">
    <source>
        <dbReference type="ARBA" id="ARBA00022688"/>
    </source>
</evidence>
<evidence type="ECO:0000313" key="7">
    <source>
        <dbReference type="Proteomes" id="UP001623330"/>
    </source>
</evidence>
<keyword evidence="5" id="KW-0460">Magnesium</keyword>
<feature type="binding site" evidence="5">
    <location>
        <position position="198"/>
    </location>
    <ligand>
        <name>Mg(2+)</name>
        <dbReference type="ChEBI" id="CHEBI:18420"/>
    </ligand>
</feature>
<dbReference type="CDD" id="cd02440">
    <property type="entry name" value="AdoMet_MTases"/>
    <property type="match status" value="1"/>
</dbReference>
<feature type="binding site" evidence="5">
    <location>
        <position position="195"/>
    </location>
    <ligand>
        <name>Mg(2+)</name>
        <dbReference type="ChEBI" id="CHEBI:18420"/>
    </ligand>
</feature>
<comment type="caution">
    <text evidence="6">The sequence shown here is derived from an EMBL/GenBank/DDBJ whole genome shotgun (WGS) entry which is preliminary data.</text>
</comment>
<comment type="cofactor">
    <cofactor evidence="5">
        <name>Mg(2+)</name>
        <dbReference type="ChEBI" id="CHEBI:18420"/>
    </cofactor>
</comment>
<evidence type="ECO:0000313" key="6">
    <source>
        <dbReference type="EMBL" id="KAL3229792.1"/>
    </source>
</evidence>
<dbReference type="Pfam" id="PF13489">
    <property type="entry name" value="Methyltransf_23"/>
    <property type="match status" value="1"/>
</dbReference>
<comment type="subunit">
    <text evidence="5">Component of a multi-subunit COQ enzyme complex, composed of at least COQ3, COQ4, COQ5, COQ6, COQ7 and COQ9.</text>
</comment>
<comment type="similarity">
    <text evidence="5">Belongs to the class I-like SAM-binding methyltransferase superfamily. UbiG/COQ3 family.</text>
</comment>
<keyword evidence="1 5" id="KW-0489">Methyltransferase</keyword>
<keyword evidence="6" id="KW-0830">Ubiquinone</keyword>
<comment type="pathway">
    <text evidence="5">Cofactor biosynthesis; ubiquinone biosynthesis.</text>
</comment>
<comment type="function">
    <text evidence="5">O-methyltransferase required for two non-consecutive steps during ubiquinone biosynthesis. Catalyzes the 2 O-methylation of 3,4-dihydroxy-5-(all-trans-polyprenyl)benzoic acid into 4-hydroxy-3-methoxy-5-(all-trans-polyprenyl)benzoic acid. Also catalyzes the last step of ubiquinone biosynthesis by mediating methylation of 3-demethylubiquinone into ubiquinone. Also able to mediate the methylation of 3-demethylubiquinol into ubiquinol.</text>
</comment>
<dbReference type="EC" id="2.1.1.114" evidence="5"/>
<organism evidence="6 7">
    <name type="scientific">Nakaseomyces bracarensis</name>
    <dbReference type="NCBI Taxonomy" id="273131"/>
    <lineage>
        <taxon>Eukaryota</taxon>
        <taxon>Fungi</taxon>
        <taxon>Dikarya</taxon>
        <taxon>Ascomycota</taxon>
        <taxon>Saccharomycotina</taxon>
        <taxon>Saccharomycetes</taxon>
        <taxon>Saccharomycetales</taxon>
        <taxon>Saccharomycetaceae</taxon>
        <taxon>Nakaseomyces</taxon>
    </lineage>
</organism>
<keyword evidence="5" id="KW-0472">Membrane</keyword>
<dbReference type="NCBIfam" id="TIGR01983">
    <property type="entry name" value="UbiG"/>
    <property type="match status" value="1"/>
</dbReference>
<keyword evidence="3 5" id="KW-0831">Ubiquinone biosynthesis</keyword>
<evidence type="ECO:0000256" key="4">
    <source>
        <dbReference type="ARBA" id="ARBA00022691"/>
    </source>
</evidence>
<keyword evidence="5" id="KW-0496">Mitochondrion</keyword>
<keyword evidence="7" id="KW-1185">Reference proteome</keyword>
<dbReference type="PANTHER" id="PTHR43464:SF19">
    <property type="entry name" value="UBIQUINONE BIOSYNTHESIS O-METHYLTRANSFERASE, MITOCHONDRIAL"/>
    <property type="match status" value="1"/>
</dbReference>
<accession>A0ABR4NP81</accession>
<keyword evidence="2 5" id="KW-0808">Transferase</keyword>
<dbReference type="InterPro" id="IPR010233">
    <property type="entry name" value="UbiG_MeTrfase"/>
</dbReference>
<keyword evidence="5" id="KW-0999">Mitochondrion inner membrane</keyword>
<name>A0ABR4NP81_9SACH</name>
<dbReference type="Proteomes" id="UP001623330">
    <property type="component" value="Unassembled WGS sequence"/>
</dbReference>
<dbReference type="HAMAP" id="MF_00472">
    <property type="entry name" value="UbiG"/>
    <property type="match status" value="1"/>
</dbReference>
<dbReference type="InterPro" id="IPR029063">
    <property type="entry name" value="SAM-dependent_MTases_sf"/>
</dbReference>
<proteinExistence type="inferred from homology"/>